<feature type="signal peptide" evidence="2">
    <location>
        <begin position="1"/>
        <end position="25"/>
    </location>
</feature>
<evidence type="ECO:0000313" key="5">
    <source>
        <dbReference type="Proteomes" id="UP000332933"/>
    </source>
</evidence>
<evidence type="ECO:0000256" key="1">
    <source>
        <dbReference type="SAM" id="Phobius"/>
    </source>
</evidence>
<gene>
    <name evidence="4" type="primary">Aste57867_416</name>
    <name evidence="3" type="ORF">As57867_000415</name>
    <name evidence="4" type="ORF">ASTE57867_416</name>
</gene>
<dbReference type="AlphaFoldDB" id="A0A485K584"/>
<reference evidence="4 5" key="1">
    <citation type="submission" date="2019-03" db="EMBL/GenBank/DDBJ databases">
        <authorList>
            <person name="Gaulin E."/>
            <person name="Dumas B."/>
        </authorList>
    </citation>
    <scope>NUCLEOTIDE SEQUENCE [LARGE SCALE GENOMIC DNA]</scope>
    <source>
        <strain evidence="4">CBS 568.67</strain>
    </source>
</reference>
<reference evidence="3" key="2">
    <citation type="submission" date="2019-06" db="EMBL/GenBank/DDBJ databases">
        <title>Genomics analysis of Aphanomyces spp. identifies a new class of oomycete effector associated with host adaptation.</title>
        <authorList>
            <person name="Gaulin E."/>
        </authorList>
    </citation>
    <scope>NUCLEOTIDE SEQUENCE</scope>
    <source>
        <strain evidence="3">CBS 578.67</strain>
    </source>
</reference>
<protein>
    <submittedName>
        <fullName evidence="4">Aste57867_416 protein</fullName>
    </submittedName>
</protein>
<keyword evidence="1" id="KW-0472">Membrane</keyword>
<feature type="chain" id="PRO_5036355346" evidence="2">
    <location>
        <begin position="26"/>
        <end position="460"/>
    </location>
</feature>
<keyword evidence="5" id="KW-1185">Reference proteome</keyword>
<proteinExistence type="predicted"/>
<sequence>MRVPTCAALLALAVAHDASLSLAYANPTCSKWLCLMGINTPLRVNEAGNIECQSTNHHDCAWQSSHEGCVAAKASPTDASIQPLVCGTAHLKEGWGVTGYDTPTHWCNKAYRTLVQKTPPLPPTWTCLPGINTPLRIGPTSGEVECMSANHHDCHWQGSAEDCQILADTNPPSGVDPLICGAFHNKEWGVPGYGDPNHWCDKAKGASPLPGYKPWECIPGVYAPVRRTPSGDVQCLSTNHQDCLVQASDAACKTYVAQLNGGSSSGSGGVSPACKCTPNVGFCPAAGDCLYCNTDMGNGVKSCQAQWSKQDCDAQRNPAKFLWCGAGGAYGNALPTSPPPTWGQIDPAACSALPATTPWCKTAKAYYGSAKLSASIESPPALEMAVSLTSYPEKLWSMALQAIYGLAETGLTPETTAMAAAAAGILVAAIALMAVRAVPRMIASQAKEDHVHDGYISLIG</sequence>
<keyword evidence="1" id="KW-1133">Transmembrane helix</keyword>
<evidence type="ECO:0000313" key="3">
    <source>
        <dbReference type="EMBL" id="KAF0720297.1"/>
    </source>
</evidence>
<evidence type="ECO:0000313" key="4">
    <source>
        <dbReference type="EMBL" id="VFT77641.1"/>
    </source>
</evidence>
<keyword evidence="2" id="KW-0732">Signal</keyword>
<dbReference type="OrthoDB" id="57629at2759"/>
<dbReference type="EMBL" id="VJMH01000020">
    <property type="protein sequence ID" value="KAF0720297.1"/>
    <property type="molecule type" value="Genomic_DNA"/>
</dbReference>
<name>A0A485K584_9STRA</name>
<dbReference type="Proteomes" id="UP000332933">
    <property type="component" value="Unassembled WGS sequence"/>
</dbReference>
<feature type="transmembrane region" description="Helical" evidence="1">
    <location>
        <begin position="417"/>
        <end position="438"/>
    </location>
</feature>
<dbReference type="EMBL" id="CAADRA010000020">
    <property type="protein sequence ID" value="VFT77641.1"/>
    <property type="molecule type" value="Genomic_DNA"/>
</dbReference>
<accession>A0A485K584</accession>
<organism evidence="4 5">
    <name type="scientific">Aphanomyces stellatus</name>
    <dbReference type="NCBI Taxonomy" id="120398"/>
    <lineage>
        <taxon>Eukaryota</taxon>
        <taxon>Sar</taxon>
        <taxon>Stramenopiles</taxon>
        <taxon>Oomycota</taxon>
        <taxon>Saprolegniomycetes</taxon>
        <taxon>Saprolegniales</taxon>
        <taxon>Verrucalvaceae</taxon>
        <taxon>Aphanomyces</taxon>
    </lineage>
</organism>
<evidence type="ECO:0000256" key="2">
    <source>
        <dbReference type="SAM" id="SignalP"/>
    </source>
</evidence>
<keyword evidence="1" id="KW-0812">Transmembrane</keyword>